<keyword evidence="3" id="KW-0813">Transport</keyword>
<keyword evidence="7" id="KW-0408">Iron</keyword>
<reference evidence="8" key="1">
    <citation type="submission" date="2016-10" db="EMBL/GenBank/DDBJ databases">
        <title>Sequence of Gallionella enrichment culture.</title>
        <authorList>
            <person name="Poehlein A."/>
            <person name="Muehling M."/>
            <person name="Daniel R."/>
        </authorList>
    </citation>
    <scope>NUCLEOTIDE SEQUENCE</scope>
</reference>
<dbReference type="SUPFAM" id="SSF46458">
    <property type="entry name" value="Globin-like"/>
    <property type="match status" value="1"/>
</dbReference>
<accession>A0A1J5T8F0</accession>
<dbReference type="Pfam" id="PF01152">
    <property type="entry name" value="Bac_globin"/>
    <property type="match status" value="1"/>
</dbReference>
<dbReference type="InterPro" id="IPR001486">
    <property type="entry name" value="Hemoglobin_trunc"/>
</dbReference>
<dbReference type="InterPro" id="IPR016339">
    <property type="entry name" value="Hemoglobin_trunc_I"/>
</dbReference>
<evidence type="ECO:0000256" key="1">
    <source>
        <dbReference type="ARBA" id="ARBA00001971"/>
    </source>
</evidence>
<organism evidence="8">
    <name type="scientific">mine drainage metagenome</name>
    <dbReference type="NCBI Taxonomy" id="410659"/>
    <lineage>
        <taxon>unclassified sequences</taxon>
        <taxon>metagenomes</taxon>
        <taxon>ecological metagenomes</taxon>
    </lineage>
</organism>
<dbReference type="InterPro" id="IPR012292">
    <property type="entry name" value="Globin/Proto"/>
</dbReference>
<comment type="caution">
    <text evidence="8">The sequence shown here is derived from an EMBL/GenBank/DDBJ whole genome shotgun (WGS) entry which is preliminary data.</text>
</comment>
<comment type="cofactor">
    <cofactor evidence="1">
        <name>heme</name>
        <dbReference type="ChEBI" id="CHEBI:30413"/>
    </cofactor>
</comment>
<dbReference type="AlphaFoldDB" id="A0A1J5T8F0"/>
<name>A0A1J5T8F0_9ZZZZ</name>
<proteinExistence type="inferred from homology"/>
<dbReference type="GO" id="GO:0046872">
    <property type="term" value="F:metal ion binding"/>
    <property type="evidence" value="ECO:0007669"/>
    <property type="project" value="UniProtKB-KW"/>
</dbReference>
<evidence type="ECO:0000256" key="4">
    <source>
        <dbReference type="ARBA" id="ARBA00022617"/>
    </source>
</evidence>
<gene>
    <name evidence="8" type="primary">glbN_2</name>
    <name evidence="8" type="ORF">GALL_21750</name>
</gene>
<dbReference type="CDD" id="cd00454">
    <property type="entry name" value="TrHb1_N"/>
    <property type="match status" value="1"/>
</dbReference>
<evidence type="ECO:0000313" key="8">
    <source>
        <dbReference type="EMBL" id="OIR17154.1"/>
    </source>
</evidence>
<keyword evidence="6" id="KW-0479">Metal-binding</keyword>
<keyword evidence="5" id="KW-0561">Oxygen transport</keyword>
<evidence type="ECO:0000256" key="5">
    <source>
        <dbReference type="ARBA" id="ARBA00022621"/>
    </source>
</evidence>
<evidence type="ECO:0000256" key="6">
    <source>
        <dbReference type="ARBA" id="ARBA00022723"/>
    </source>
</evidence>
<keyword evidence="4" id="KW-0349">Heme</keyword>
<dbReference type="InterPro" id="IPR009050">
    <property type="entry name" value="Globin-like_sf"/>
</dbReference>
<dbReference type="InterPro" id="IPR019795">
    <property type="entry name" value="Globin_bac-like_CS"/>
</dbReference>
<sequence length="154" mass="16687">MENFGVLLFVFSPFILVALMILTAGKPAPAATSKQSIYQQLGGEAAVNAAVDIFYRKVLKDARISHFFEGVDMNRQAAKQKAFLTMAFGGPHNYTGEDMRRGHAHLVAKGLNDSHFNAVMENLGATLKELNVPGHLIAQCAAIAESTRKDVLGK</sequence>
<dbReference type="EMBL" id="MLJW01000005">
    <property type="protein sequence ID" value="OIR17154.1"/>
    <property type="molecule type" value="Genomic_DNA"/>
</dbReference>
<dbReference type="GO" id="GO:0005344">
    <property type="term" value="F:oxygen carrier activity"/>
    <property type="evidence" value="ECO:0007669"/>
    <property type="project" value="UniProtKB-KW"/>
</dbReference>
<evidence type="ECO:0000256" key="2">
    <source>
        <dbReference type="ARBA" id="ARBA00009660"/>
    </source>
</evidence>
<comment type="similarity">
    <text evidence="2">Belongs to the truncated hemoglobin family. Group I subfamily.</text>
</comment>
<evidence type="ECO:0000256" key="7">
    <source>
        <dbReference type="ARBA" id="ARBA00023004"/>
    </source>
</evidence>
<dbReference type="GO" id="GO:0019825">
    <property type="term" value="F:oxygen binding"/>
    <property type="evidence" value="ECO:0007669"/>
    <property type="project" value="InterPro"/>
</dbReference>
<dbReference type="PIRSF" id="PIRSF002030">
    <property type="entry name" value="Globin_Protozoa/Cyanobacteria"/>
    <property type="match status" value="1"/>
</dbReference>
<evidence type="ECO:0000256" key="3">
    <source>
        <dbReference type="ARBA" id="ARBA00022448"/>
    </source>
</evidence>
<dbReference type="PROSITE" id="PS01213">
    <property type="entry name" value="GLOBIN_FAM_2"/>
    <property type="match status" value="1"/>
</dbReference>
<protein>
    <submittedName>
        <fullName evidence="8">Group 1 truncated hemoglobin GlbN</fullName>
    </submittedName>
</protein>
<dbReference type="GO" id="GO:0020037">
    <property type="term" value="F:heme binding"/>
    <property type="evidence" value="ECO:0007669"/>
    <property type="project" value="InterPro"/>
</dbReference>
<dbReference type="Gene3D" id="1.10.490.10">
    <property type="entry name" value="Globins"/>
    <property type="match status" value="1"/>
</dbReference>